<keyword evidence="3" id="KW-1185">Reference proteome</keyword>
<dbReference type="EnsemblPlants" id="ONIVA08G17940.1">
    <property type="protein sequence ID" value="ONIVA08G17940.1"/>
    <property type="gene ID" value="ONIVA08G17940"/>
</dbReference>
<keyword evidence="1" id="KW-1133">Transmembrane helix</keyword>
<proteinExistence type="predicted"/>
<dbReference type="HOGENOM" id="CLU_2018947_0_0_1"/>
<evidence type="ECO:0000313" key="2">
    <source>
        <dbReference type="EnsemblPlants" id="ONIVA08G17940.1"/>
    </source>
</evidence>
<sequence>MANIHAPNFVCQATIVLGLWAFYSLLDAVPSLRCIITISAGINHIDLRESSTPAGSTPPMSPTTLSALFDVLVVACALTAETQHIWTGGVLDALGEHRVVARFCYREQLDLHRVAAANADEKR</sequence>
<accession>A0A0E0ICL8</accession>
<keyword evidence="1" id="KW-0472">Membrane</keyword>
<feature type="transmembrane region" description="Helical" evidence="1">
    <location>
        <begin position="6"/>
        <end position="26"/>
    </location>
</feature>
<dbReference type="Gramene" id="ONIVA08G17940.1">
    <property type="protein sequence ID" value="ONIVA08G17940.1"/>
    <property type="gene ID" value="ONIVA08G17940"/>
</dbReference>
<reference evidence="2" key="1">
    <citation type="submission" date="2015-04" db="UniProtKB">
        <authorList>
            <consortium name="EnsemblPlants"/>
        </authorList>
    </citation>
    <scope>IDENTIFICATION</scope>
    <source>
        <strain evidence="2">SL10</strain>
    </source>
</reference>
<evidence type="ECO:0000313" key="3">
    <source>
        <dbReference type="Proteomes" id="UP000006591"/>
    </source>
</evidence>
<reference evidence="2" key="2">
    <citation type="submission" date="2018-04" db="EMBL/GenBank/DDBJ databases">
        <title>OnivRS2 (Oryza nivara Reference Sequence Version 2).</title>
        <authorList>
            <person name="Zhang J."/>
            <person name="Kudrna D."/>
            <person name="Lee S."/>
            <person name="Talag J."/>
            <person name="Rajasekar S."/>
            <person name="Welchert J."/>
            <person name="Hsing Y.-I."/>
            <person name="Wing R.A."/>
        </authorList>
    </citation>
    <scope>NUCLEOTIDE SEQUENCE [LARGE SCALE GENOMIC DNA]</scope>
    <source>
        <strain evidence="2">SL10</strain>
    </source>
</reference>
<dbReference type="Proteomes" id="UP000006591">
    <property type="component" value="Chromosome 8"/>
</dbReference>
<organism evidence="2">
    <name type="scientific">Oryza nivara</name>
    <name type="common">Indian wild rice</name>
    <name type="synonym">Oryza sativa f. spontanea</name>
    <dbReference type="NCBI Taxonomy" id="4536"/>
    <lineage>
        <taxon>Eukaryota</taxon>
        <taxon>Viridiplantae</taxon>
        <taxon>Streptophyta</taxon>
        <taxon>Embryophyta</taxon>
        <taxon>Tracheophyta</taxon>
        <taxon>Spermatophyta</taxon>
        <taxon>Magnoliopsida</taxon>
        <taxon>Liliopsida</taxon>
        <taxon>Poales</taxon>
        <taxon>Poaceae</taxon>
        <taxon>BOP clade</taxon>
        <taxon>Oryzoideae</taxon>
        <taxon>Oryzeae</taxon>
        <taxon>Oryzinae</taxon>
        <taxon>Oryza</taxon>
    </lineage>
</organism>
<name>A0A0E0ICL8_ORYNI</name>
<evidence type="ECO:0000256" key="1">
    <source>
        <dbReference type="SAM" id="Phobius"/>
    </source>
</evidence>
<protein>
    <submittedName>
        <fullName evidence="2">Uncharacterized protein</fullName>
    </submittedName>
</protein>
<dbReference type="AlphaFoldDB" id="A0A0E0ICL8"/>
<keyword evidence="1" id="KW-0812">Transmembrane</keyword>